<name>A0ABR7GIT3_9FIRM</name>
<organism evidence="1 2">
    <name type="scientific">Roseburia lenta</name>
    <dbReference type="NCBI Taxonomy" id="2763061"/>
    <lineage>
        <taxon>Bacteria</taxon>
        <taxon>Bacillati</taxon>
        <taxon>Bacillota</taxon>
        <taxon>Clostridia</taxon>
        <taxon>Lachnospirales</taxon>
        <taxon>Lachnospiraceae</taxon>
        <taxon>Roseburia</taxon>
    </lineage>
</organism>
<dbReference type="SUPFAM" id="SSF51445">
    <property type="entry name" value="(Trans)glycosidases"/>
    <property type="match status" value="1"/>
</dbReference>
<protein>
    <submittedName>
        <fullName evidence="1">Beta-galactosidase</fullName>
    </submittedName>
</protein>
<dbReference type="Gene3D" id="3.20.20.80">
    <property type="entry name" value="Glycosidases"/>
    <property type="match status" value="1"/>
</dbReference>
<accession>A0ABR7GIT3</accession>
<dbReference type="InterPro" id="IPR029062">
    <property type="entry name" value="Class_I_gatase-like"/>
</dbReference>
<dbReference type="EMBL" id="JACOPG010000005">
    <property type="protein sequence ID" value="MBC5687200.1"/>
    <property type="molecule type" value="Genomic_DNA"/>
</dbReference>
<gene>
    <name evidence="1" type="ORF">H8R94_11415</name>
</gene>
<dbReference type="Pfam" id="PF14871">
    <property type="entry name" value="GHL6"/>
    <property type="match status" value="1"/>
</dbReference>
<dbReference type="RefSeq" id="WP_118536130.1">
    <property type="nucleotide sequence ID" value="NZ_JACOPG010000005.1"/>
</dbReference>
<proteinExistence type="predicted"/>
<dbReference type="InterPro" id="IPR017853">
    <property type="entry name" value="GH"/>
</dbReference>
<evidence type="ECO:0000313" key="2">
    <source>
        <dbReference type="Proteomes" id="UP000643810"/>
    </source>
</evidence>
<dbReference type="InterPro" id="IPR028212">
    <property type="entry name" value="GHL6"/>
</dbReference>
<comment type="caution">
    <text evidence="1">The sequence shown here is derived from an EMBL/GenBank/DDBJ whole genome shotgun (WGS) entry which is preliminary data.</text>
</comment>
<reference evidence="1 2" key="1">
    <citation type="submission" date="2020-08" db="EMBL/GenBank/DDBJ databases">
        <title>Genome public.</title>
        <authorList>
            <person name="Liu C."/>
            <person name="Sun Q."/>
        </authorList>
    </citation>
    <scope>NUCLEOTIDE SEQUENCE [LARGE SCALE GENOMIC DNA]</scope>
    <source>
        <strain evidence="1 2">NSJ-9</strain>
    </source>
</reference>
<dbReference type="Gene3D" id="3.40.50.880">
    <property type="match status" value="1"/>
</dbReference>
<keyword evidence="2" id="KW-1185">Reference proteome</keyword>
<sequence>MSDTRWWKTFPWRMVQTNLREIDMADMDAKSYVEELKQYHATVVTLNAAGIIASYPTEVTQQKQSDYLTGDTLADILRECHKAGIRVIARCDFSKVHETLYEQHPEWAYRQSSGQPLIYNGYVQTCINGDYQQRYVYDILRELFSKYDFDGLFCNMSSTFVVDYELQVHEPCHCKNCRRLFQEQTGMEIPDSLNPKDPAFGRYMAFIGACSKKQKQRMYEVVKEINENNAINGFDYFRTECNQDVNHHAWVYDASVNARRIAGPLHDKVVDDASAVYMAFRYRHSSISRGILEIRQWQNLAYAGSTSLYLLGTLGKSADQSGIIASKKAFDFFAQHEDLFRGQQSAARVLLIEKPLMGRNDPEADGWVQVLTQLHIPFDEQKIGEVSAPLLKRYDAVILADVVSMSDTQCEMLDSFVEKGGTLIADGCSSVSDERHQARKHMGLQCLGMDKIIEKKKVRSAIFQFSDGEKEAWVSCKESGVDCIVPGDLVVTGTRRKGAKTYLRMIPDQPFGPPEICYSKEKTEIAGVYERDYGSGKSLYIPFRIAAFYYEFGYDNSYDFLKDIVCSLAGIKSIAPTLTPMCELAVTEGEAGKVIHLINLSGAFAHHTYCEPLPIRDIFIEIACGADKNMDALNGGHVIRTDKGIKLDCLHGYEAIRIY</sequence>
<dbReference type="CDD" id="cd03143">
    <property type="entry name" value="A4_beta-galactosidase_middle_domain"/>
    <property type="match status" value="1"/>
</dbReference>
<dbReference type="SUPFAM" id="SSF52317">
    <property type="entry name" value="Class I glutamine amidotransferase-like"/>
    <property type="match status" value="1"/>
</dbReference>
<dbReference type="Proteomes" id="UP000643810">
    <property type="component" value="Unassembled WGS sequence"/>
</dbReference>
<evidence type="ECO:0000313" key="1">
    <source>
        <dbReference type="EMBL" id="MBC5687200.1"/>
    </source>
</evidence>